<protein>
    <submittedName>
        <fullName evidence="1">Uncharacterized protein</fullName>
    </submittedName>
</protein>
<sequence>MNFTYYGTNKNDEEMTFFTDSQTISDTRLYYQTSYFQEQRTEVEDVMPEEEDDEFF</sequence>
<evidence type="ECO:0000313" key="2">
    <source>
        <dbReference type="Proteomes" id="UP000029223"/>
    </source>
</evidence>
<dbReference type="Proteomes" id="UP000029223">
    <property type="component" value="Unassembled WGS sequence"/>
</dbReference>
<gene>
    <name evidence="1" type="ORF">JCM19239_2142</name>
</gene>
<organism evidence="1 2">
    <name type="scientific">Vibrio variabilis</name>
    <dbReference type="NCBI Taxonomy" id="990271"/>
    <lineage>
        <taxon>Bacteria</taxon>
        <taxon>Pseudomonadati</taxon>
        <taxon>Pseudomonadota</taxon>
        <taxon>Gammaproteobacteria</taxon>
        <taxon>Vibrionales</taxon>
        <taxon>Vibrionaceae</taxon>
        <taxon>Vibrio</taxon>
    </lineage>
</organism>
<keyword evidence="2" id="KW-1185">Reference proteome</keyword>
<proteinExistence type="predicted"/>
<accession>A0ABQ0JJI6</accession>
<name>A0ABQ0JJI6_9VIBR</name>
<reference evidence="2" key="1">
    <citation type="submission" date="2014-09" db="EMBL/GenBank/DDBJ databases">
        <title>Vibrio variabilis JCM 19239. (C206) whole genome shotgun sequence.</title>
        <authorList>
            <person name="Sawabe T."/>
            <person name="Meirelles P."/>
            <person name="Nakanishi M."/>
            <person name="Sayaka M."/>
            <person name="Hattori M."/>
            <person name="Ohkuma M."/>
        </authorList>
    </citation>
    <scope>NUCLEOTIDE SEQUENCE [LARGE SCALE GENOMIC DNA]</scope>
    <source>
        <strain evidence="2">JCM 19239</strain>
    </source>
</reference>
<comment type="caution">
    <text evidence="1">The sequence shown here is derived from an EMBL/GenBank/DDBJ whole genome shotgun (WGS) entry which is preliminary data.</text>
</comment>
<evidence type="ECO:0000313" key="1">
    <source>
        <dbReference type="EMBL" id="GAL28901.1"/>
    </source>
</evidence>
<dbReference type="EMBL" id="BBMS01000052">
    <property type="protein sequence ID" value="GAL28901.1"/>
    <property type="molecule type" value="Genomic_DNA"/>
</dbReference>